<feature type="region of interest" description="Disordered" evidence="3">
    <location>
        <begin position="140"/>
        <end position="161"/>
    </location>
</feature>
<evidence type="ECO:0000313" key="5">
    <source>
        <dbReference type="EMBL" id="ALP95696.1"/>
    </source>
</evidence>
<evidence type="ECO:0000256" key="4">
    <source>
        <dbReference type="SAM" id="Phobius"/>
    </source>
</evidence>
<dbReference type="EMBL" id="CP011307">
    <property type="protein sequence ID" value="ALP95696.1"/>
    <property type="molecule type" value="Genomic_DNA"/>
</dbReference>
<comment type="similarity">
    <text evidence="1">Belongs to the GerABKA family.</text>
</comment>
<proteinExistence type="inferred from homology"/>
<dbReference type="STRING" id="1297617.IB211_03308c"/>
<evidence type="ECO:0000256" key="1">
    <source>
        <dbReference type="ARBA" id="ARBA00005278"/>
    </source>
</evidence>
<dbReference type="PIRSF" id="PIRSF005690">
    <property type="entry name" value="GerBA"/>
    <property type="match status" value="1"/>
</dbReference>
<feature type="transmembrane region" description="Helical" evidence="4">
    <location>
        <begin position="396"/>
        <end position="414"/>
    </location>
</feature>
<dbReference type="GO" id="GO:0016020">
    <property type="term" value="C:membrane"/>
    <property type="evidence" value="ECO:0007669"/>
    <property type="project" value="InterPro"/>
</dbReference>
<accession>A0A0S2W9L4</accession>
<protein>
    <submittedName>
        <fullName evidence="5">Spore germination protein GerKA</fullName>
    </submittedName>
</protein>
<gene>
    <name evidence="5" type="ORF">IB211_03308c</name>
</gene>
<keyword evidence="4" id="KW-1133">Transmembrane helix</keyword>
<dbReference type="eggNOG" id="COG0697">
    <property type="taxonomic scope" value="Bacteria"/>
</dbReference>
<feature type="transmembrane region" description="Helical" evidence="4">
    <location>
        <begin position="304"/>
        <end position="326"/>
    </location>
</feature>
<dbReference type="GO" id="GO:0009847">
    <property type="term" value="P:spore germination"/>
    <property type="evidence" value="ECO:0007669"/>
    <property type="project" value="InterPro"/>
</dbReference>
<organism evidence="5 6">
    <name type="scientific">Intestinimonas butyriciproducens</name>
    <dbReference type="NCBI Taxonomy" id="1297617"/>
    <lineage>
        <taxon>Bacteria</taxon>
        <taxon>Bacillati</taxon>
        <taxon>Bacillota</taxon>
        <taxon>Clostridia</taxon>
        <taxon>Eubacteriales</taxon>
        <taxon>Intestinimonas</taxon>
    </lineage>
</organism>
<reference evidence="6" key="2">
    <citation type="submission" date="2015-04" db="EMBL/GenBank/DDBJ databases">
        <title>A butyrogenic pathway from the amino acid lysine in a human gut commensal.</title>
        <authorList>
            <person name="de Vos W.M."/>
            <person name="Bui N.T.P."/>
            <person name="Plugge C.M."/>
            <person name="Ritari J."/>
        </authorList>
    </citation>
    <scope>NUCLEOTIDE SEQUENCE [LARGE SCALE GENOMIC DNA]</scope>
    <source>
        <strain evidence="6">AF211</strain>
    </source>
</reference>
<dbReference type="PANTHER" id="PTHR22550:SF5">
    <property type="entry name" value="LEUCINE ZIPPER PROTEIN 4"/>
    <property type="match status" value="1"/>
</dbReference>
<dbReference type="PATRIC" id="fig|1297617.4.peg.3399"/>
<dbReference type="InterPro" id="IPR050768">
    <property type="entry name" value="UPF0353/GerABKA_families"/>
</dbReference>
<dbReference type="PANTHER" id="PTHR22550">
    <property type="entry name" value="SPORE GERMINATION PROTEIN"/>
    <property type="match status" value="1"/>
</dbReference>
<keyword evidence="6" id="KW-1185">Reference proteome</keyword>
<dbReference type="Proteomes" id="UP000064844">
    <property type="component" value="Chromosome"/>
</dbReference>
<feature type="transmembrane region" description="Helical" evidence="4">
    <location>
        <begin position="371"/>
        <end position="390"/>
    </location>
</feature>
<feature type="transmembrane region" description="Helical" evidence="4">
    <location>
        <begin position="426"/>
        <end position="451"/>
    </location>
</feature>
<dbReference type="InterPro" id="IPR004995">
    <property type="entry name" value="Spore_Ger"/>
</dbReference>
<keyword evidence="2 4" id="KW-0472">Membrane</keyword>
<dbReference type="RefSeq" id="WP_033118312.1">
    <property type="nucleotide sequence ID" value="NZ_CP011307.1"/>
</dbReference>
<dbReference type="AlphaFoldDB" id="A0A0S2W9L4"/>
<reference evidence="5 6" key="1">
    <citation type="journal article" date="2015" name="Nat. Commun.">
        <title>Production of butyrate from lysine and the Amadori product fructoselysine by a human gut commensal.</title>
        <authorList>
            <person name="Bui T.P."/>
            <person name="Ritari J."/>
            <person name="Boeren S."/>
            <person name="de Waard P."/>
            <person name="Plugge C.M."/>
            <person name="de Vos W.M."/>
        </authorList>
    </citation>
    <scope>NUCLEOTIDE SEQUENCE [LARGE SCALE GENOMIC DNA]</scope>
    <source>
        <strain evidence="5 6">AF211</strain>
    </source>
</reference>
<evidence type="ECO:0000256" key="3">
    <source>
        <dbReference type="SAM" id="MobiDB-lite"/>
    </source>
</evidence>
<name>A0A0S2W9L4_9FIRM</name>
<evidence type="ECO:0000256" key="2">
    <source>
        <dbReference type="ARBA" id="ARBA00023136"/>
    </source>
</evidence>
<dbReference type="Pfam" id="PF03323">
    <property type="entry name" value="GerA"/>
    <property type="match status" value="1"/>
</dbReference>
<sequence length="505" mass="55165">MGFFGRKKVEVPPHPRREPRIDLPLTVESVRQVFADCVDFSEREAALGGDPDKLVTLCYISGMVKMERASDYVLRPLAQDTVLSGCGMAQAMERIRKGALYNLGVEKRATMDEAVFDMIGGNCILFFPGEKEVLSFNVGTEEKRSISDPENEPPLKGPRDSFVESVRTNTSLLRRRVRTPDLRIRELLVGRQTVTPVDIVWIEGITNPETVRAVERRVAEIDIDALIATGNLEEYIADDIHTAFPTLAYTERPDRFSAGVVEGRVGLLIDGLPLGWLLPGTLSQFFKTPQDKSQGWMAASALMVLRYLCMLITLFLPAVYIAAVTFHLEMLPTELALSIIAAKQDVPFTTVFEVLLMLVAFEIIQEAGLRLPSSIGQTVSILGGLVVGSAAVEARIVSPAVLIVVAVAGIAGYTMPSQDFAGALRIWRFGLAALASLAGMFGAAIGALLLICHLASLESFGVAYLTPFAANDGEQVEGHAVIRQPLPSVKLRETALKTQNRRNQR</sequence>
<evidence type="ECO:0000313" key="6">
    <source>
        <dbReference type="Proteomes" id="UP000064844"/>
    </source>
</evidence>
<keyword evidence="4" id="KW-0812">Transmembrane</keyword>
<dbReference type="KEGG" id="ibu:IB211_03308c"/>